<dbReference type="Pfam" id="PF12794">
    <property type="entry name" value="MscS_TM"/>
    <property type="match status" value="1"/>
</dbReference>
<dbReference type="InterPro" id="IPR025692">
    <property type="entry name" value="MscS_IM_dom1"/>
</dbReference>
<protein>
    <submittedName>
        <fullName evidence="3">Integral membrane protein AefA</fullName>
    </submittedName>
</protein>
<organism evidence="3 4">
    <name type="scientific">Salmonella enterica I</name>
    <dbReference type="NCBI Taxonomy" id="59201"/>
    <lineage>
        <taxon>Bacteria</taxon>
        <taxon>Pseudomonadati</taxon>
        <taxon>Pseudomonadota</taxon>
        <taxon>Gammaproteobacteria</taxon>
        <taxon>Enterobacterales</taxon>
        <taxon>Enterobacteriaceae</taxon>
        <taxon>Salmonella</taxon>
    </lineage>
</organism>
<evidence type="ECO:0000313" key="4">
    <source>
        <dbReference type="Proteomes" id="UP000254712"/>
    </source>
</evidence>
<evidence type="ECO:0000259" key="2">
    <source>
        <dbReference type="Pfam" id="PF12794"/>
    </source>
</evidence>
<sequence>MGSLRNDSQLNTPKAILIDLIRAAAGVSDYPRAWTDSADHAAKYQRSALAFSKKLAMFWLVFGLCWKVLEKEGVAIRHFGMPAQLTSHWRRQIVRISLRIAAAALLVCGGGVVAAESDG</sequence>
<name>A0A379WZ87_SALET</name>
<gene>
    <name evidence="3" type="primary">kefA_4</name>
    <name evidence="3" type="ORF">NCTC8261_05420</name>
</gene>
<feature type="domain" description="Mechanosensitive ion channel inner membrane" evidence="2">
    <location>
        <begin position="2"/>
        <end position="107"/>
    </location>
</feature>
<evidence type="ECO:0000256" key="1">
    <source>
        <dbReference type="SAM" id="Phobius"/>
    </source>
</evidence>
<dbReference type="EMBL" id="UGXT01000002">
    <property type="protein sequence ID" value="SUH39071.1"/>
    <property type="molecule type" value="Genomic_DNA"/>
</dbReference>
<dbReference type="AlphaFoldDB" id="A0A379WZ87"/>
<keyword evidence="1" id="KW-0472">Membrane</keyword>
<evidence type="ECO:0000313" key="3">
    <source>
        <dbReference type="EMBL" id="SUH39071.1"/>
    </source>
</evidence>
<proteinExistence type="predicted"/>
<reference evidence="3 4" key="1">
    <citation type="submission" date="2018-06" db="EMBL/GenBank/DDBJ databases">
        <authorList>
            <consortium name="Pathogen Informatics"/>
            <person name="Doyle S."/>
        </authorList>
    </citation>
    <scope>NUCLEOTIDE SEQUENCE [LARGE SCALE GENOMIC DNA]</scope>
    <source>
        <strain evidence="3 4">NCTC8261</strain>
    </source>
</reference>
<keyword evidence="1" id="KW-0812">Transmembrane</keyword>
<accession>A0A379WZ87</accession>
<dbReference type="Proteomes" id="UP000254712">
    <property type="component" value="Unassembled WGS sequence"/>
</dbReference>
<feature type="transmembrane region" description="Helical" evidence="1">
    <location>
        <begin position="96"/>
        <end position="115"/>
    </location>
</feature>
<keyword evidence="1" id="KW-1133">Transmembrane helix</keyword>